<protein>
    <submittedName>
        <fullName evidence="1">Uncharacterized protein</fullName>
    </submittedName>
</protein>
<sequence length="247" mass="28372">MKNEQQEIGDSLLKTFNDSETIKLIPDMADIGMHFITENQIFKEIPIFGTIYTLSKGAFAIRDYFLIKKICYFLQESKSIDEKSKRDFTQKLAQDSEYATKIGENIVNILDRFDQVSKASAFARILGVYIEGKISYKEYQEFSYALEKINYENIELLKEFYEHKLNFKMKVYLQPFVFTGLVSLSVSSEREIPGFNQNTLGQRFLAALGFENFKKVLSQRNFVDCGEGVSEFGMGAPLNIVIPPSKN</sequence>
<organism evidence="1 2">
    <name type="scientific">Nostoc foliaceum FACHB-393</name>
    <dbReference type="NCBI Taxonomy" id="2692915"/>
    <lineage>
        <taxon>Bacteria</taxon>
        <taxon>Bacillati</taxon>
        <taxon>Cyanobacteriota</taxon>
        <taxon>Cyanophyceae</taxon>
        <taxon>Nostocales</taxon>
        <taxon>Nostocaceae</taxon>
        <taxon>Nostoc</taxon>
        <taxon>Nostoc foliaceum</taxon>
    </lineage>
</organism>
<name>A0ABR8IJN2_9NOSO</name>
<accession>A0ABR8IJN2</accession>
<dbReference type="RefSeq" id="WP_190901981.1">
    <property type="nucleotide sequence ID" value="NZ_JACJTD010000149.1"/>
</dbReference>
<gene>
    <name evidence="1" type="ORF">H6G92_37780</name>
</gene>
<dbReference type="Proteomes" id="UP000643580">
    <property type="component" value="Unassembled WGS sequence"/>
</dbReference>
<comment type="caution">
    <text evidence="1">The sequence shown here is derived from an EMBL/GenBank/DDBJ whole genome shotgun (WGS) entry which is preliminary data.</text>
</comment>
<keyword evidence="2" id="KW-1185">Reference proteome</keyword>
<evidence type="ECO:0000313" key="2">
    <source>
        <dbReference type="Proteomes" id="UP000643580"/>
    </source>
</evidence>
<reference evidence="1 2" key="1">
    <citation type="journal article" date="2020" name="ISME J.">
        <title>Comparative genomics reveals insights into cyanobacterial evolution and habitat adaptation.</title>
        <authorList>
            <person name="Chen M.Y."/>
            <person name="Teng W.K."/>
            <person name="Zhao L."/>
            <person name="Hu C.X."/>
            <person name="Zhou Y.K."/>
            <person name="Han B.P."/>
            <person name="Song L.R."/>
            <person name="Shu W.S."/>
        </authorList>
    </citation>
    <scope>NUCLEOTIDE SEQUENCE [LARGE SCALE GENOMIC DNA]</scope>
    <source>
        <strain evidence="1 2">FACHB-393</strain>
    </source>
</reference>
<proteinExistence type="predicted"/>
<dbReference type="EMBL" id="JACJTD010000149">
    <property type="protein sequence ID" value="MBD2651796.1"/>
    <property type="molecule type" value="Genomic_DNA"/>
</dbReference>
<evidence type="ECO:0000313" key="1">
    <source>
        <dbReference type="EMBL" id="MBD2651796.1"/>
    </source>
</evidence>